<dbReference type="GO" id="GO:0005507">
    <property type="term" value="F:copper ion binding"/>
    <property type="evidence" value="ECO:0007669"/>
    <property type="project" value="InterPro"/>
</dbReference>
<feature type="domain" description="Superoxide dismutase copper/zinc binding" evidence="1">
    <location>
        <begin position="80"/>
        <end position="213"/>
    </location>
</feature>
<dbReference type="PROSITE" id="PS00332">
    <property type="entry name" value="SOD_CU_ZN_2"/>
    <property type="match status" value="1"/>
</dbReference>
<dbReference type="SUPFAM" id="SSF49329">
    <property type="entry name" value="Cu,Zn superoxide dismutase-like"/>
    <property type="match status" value="1"/>
</dbReference>
<dbReference type="Pfam" id="PF00080">
    <property type="entry name" value="Sod_Cu"/>
    <property type="match status" value="1"/>
</dbReference>
<organism evidence="2">
    <name type="scientific">viral metagenome</name>
    <dbReference type="NCBI Taxonomy" id="1070528"/>
    <lineage>
        <taxon>unclassified sequences</taxon>
        <taxon>metagenomes</taxon>
        <taxon>organismal metagenomes</taxon>
    </lineage>
</organism>
<sequence length="217" mass="23689">MTIPHCCKHSNKRRLTKCRRKSDGKIFKLPRRFTRKKCKKGIKGFSARSSCAPYKDCIKKHKGGSKKHRAVAVIDMNNIKGNVFFYSSDDRCNIRYNIVGLSSGHHGFHVHTCGDLTKGCESGCSHFNPTNSHHGGPHSKTRHAGDLGNIHSSNGRATGTISVKNLSCNPKSDLSIIGRMIIIHQDKDDLGKGGDAESIKTGNAGKRIACAVIGLID</sequence>
<dbReference type="InterPro" id="IPR024134">
    <property type="entry name" value="SOD_Cu/Zn_/chaperone"/>
</dbReference>
<dbReference type="GO" id="GO:0006801">
    <property type="term" value="P:superoxide metabolic process"/>
    <property type="evidence" value="ECO:0007669"/>
    <property type="project" value="InterPro"/>
</dbReference>
<dbReference type="PROSITE" id="PS00087">
    <property type="entry name" value="SOD_CU_ZN_1"/>
    <property type="match status" value="1"/>
</dbReference>
<dbReference type="PRINTS" id="PR00068">
    <property type="entry name" value="CUZNDISMTASE"/>
</dbReference>
<evidence type="ECO:0000259" key="1">
    <source>
        <dbReference type="Pfam" id="PF00080"/>
    </source>
</evidence>
<evidence type="ECO:0000313" key="2">
    <source>
        <dbReference type="EMBL" id="QHT06236.1"/>
    </source>
</evidence>
<accession>A0A6C0CN61</accession>
<dbReference type="PANTHER" id="PTHR10003">
    <property type="entry name" value="SUPEROXIDE DISMUTASE CU-ZN -RELATED"/>
    <property type="match status" value="1"/>
</dbReference>
<name>A0A6C0CN61_9ZZZZ</name>
<reference evidence="2" key="1">
    <citation type="journal article" date="2020" name="Nature">
        <title>Giant virus diversity and host interactions through global metagenomics.</title>
        <authorList>
            <person name="Schulz F."/>
            <person name="Roux S."/>
            <person name="Paez-Espino D."/>
            <person name="Jungbluth S."/>
            <person name="Walsh D.A."/>
            <person name="Denef V.J."/>
            <person name="McMahon K.D."/>
            <person name="Konstantinidis K.T."/>
            <person name="Eloe-Fadrosh E.A."/>
            <person name="Kyrpides N.C."/>
            <person name="Woyke T."/>
        </authorList>
    </citation>
    <scope>NUCLEOTIDE SEQUENCE</scope>
    <source>
        <strain evidence="2">GVMAG-M-3300021425-30</strain>
    </source>
</reference>
<proteinExistence type="predicted"/>
<dbReference type="AlphaFoldDB" id="A0A6C0CN61"/>
<dbReference type="InterPro" id="IPR036423">
    <property type="entry name" value="SOD-like_Cu/Zn_dom_sf"/>
</dbReference>
<dbReference type="CDD" id="cd00305">
    <property type="entry name" value="Cu-Zn_Superoxide_Dismutase"/>
    <property type="match status" value="1"/>
</dbReference>
<protein>
    <recommendedName>
        <fullName evidence="1">Superoxide dismutase copper/zinc binding domain-containing protein</fullName>
    </recommendedName>
</protein>
<dbReference type="InterPro" id="IPR018152">
    <property type="entry name" value="SOD_Cu/Zn_BS"/>
</dbReference>
<dbReference type="EMBL" id="MN739467">
    <property type="protein sequence ID" value="QHT06236.1"/>
    <property type="molecule type" value="Genomic_DNA"/>
</dbReference>
<dbReference type="Gene3D" id="2.60.40.200">
    <property type="entry name" value="Superoxide dismutase, copper/zinc binding domain"/>
    <property type="match status" value="1"/>
</dbReference>
<dbReference type="InterPro" id="IPR001424">
    <property type="entry name" value="SOD_Cu_Zn_dom"/>
</dbReference>